<feature type="region of interest" description="Disordered" evidence="1">
    <location>
        <begin position="633"/>
        <end position="658"/>
    </location>
</feature>
<feature type="compositionally biased region" description="Polar residues" evidence="1">
    <location>
        <begin position="391"/>
        <end position="412"/>
    </location>
</feature>
<keyword evidence="3" id="KW-1185">Reference proteome</keyword>
<feature type="region of interest" description="Disordered" evidence="1">
    <location>
        <begin position="491"/>
        <end position="615"/>
    </location>
</feature>
<dbReference type="Proteomes" id="UP001362999">
    <property type="component" value="Unassembled WGS sequence"/>
</dbReference>
<feature type="region of interest" description="Disordered" evidence="1">
    <location>
        <begin position="391"/>
        <end position="457"/>
    </location>
</feature>
<gene>
    <name evidence="2" type="ORF">R3P38DRAFT_2766633</name>
</gene>
<feature type="compositionally biased region" description="Acidic residues" evidence="1">
    <location>
        <begin position="515"/>
        <end position="527"/>
    </location>
</feature>
<proteinExistence type="predicted"/>
<evidence type="ECO:0000256" key="1">
    <source>
        <dbReference type="SAM" id="MobiDB-lite"/>
    </source>
</evidence>
<comment type="caution">
    <text evidence="2">The sequence shown here is derived from an EMBL/GenBank/DDBJ whole genome shotgun (WGS) entry which is preliminary data.</text>
</comment>
<feature type="region of interest" description="Disordered" evidence="1">
    <location>
        <begin position="136"/>
        <end position="180"/>
    </location>
</feature>
<dbReference type="AlphaFoldDB" id="A0AAW0D5C0"/>
<sequence length="658" mass="70405">MLQPTTTPESKQLELLVSAHNLRDQARAIKTRVESATQTQSNHKVATRGNRRECGRQWNRWKRECKGMRTRVEVILSLLPPRAGGKNSELETKTERAPPALLDPLQSVYDEALTKLAIVEQGAPDLSTPAVSSRIVDDHESYGGGNDAASATSASQEATHNRSTPPNRNPFRIERRPPIRTPSAEDVELILSLLREVSSEASTTNPTPLPTSAITENASENGVYELEEGYYEEEDEARRHHLSSGYGIHTNGGHGGATDAAASPGLKSLYEAALGESGALVDADSHDDSNDGRRGAPNYARSKSKFKTQIRQPRVRVGYRDEDEDAVSTDNDKDSDSDYVDAPPLLHRSAGGSTLALNRNRKTKAALRSCCPSKARGAKTSLHRLGLRASMSVSSMRATTSSPSLQIQSGSTHRPPPTPEPTIDTDSGSEYHNDDESGHSESSSLTEESESESEVKVDAVIARSMTRMTTMPPLRRNADGWIWIPRPRKPLSTVAGRQGRDEESLSELSSLTDESGSDSESEYEDDAASASAPKRRRVTSGSKKASVAVRQGKAAKTSSVRKQKSKNQDKNDESYSEPGNEARNLPPLLRPHDPPAPAAASAVASPRGGAGAMPGVRGEDAAAVVEKAFAWGGKVGPRCRGGGGGGEEEGLGGGGCGE</sequence>
<name>A0AAW0D5C0_9AGAR</name>
<feature type="compositionally biased region" description="Polar residues" evidence="1">
    <location>
        <begin position="156"/>
        <end position="166"/>
    </location>
</feature>
<protein>
    <submittedName>
        <fullName evidence="2">Uncharacterized protein</fullName>
    </submittedName>
</protein>
<evidence type="ECO:0000313" key="2">
    <source>
        <dbReference type="EMBL" id="KAK7045102.1"/>
    </source>
</evidence>
<organism evidence="2 3">
    <name type="scientific">Favolaschia claudopus</name>
    <dbReference type="NCBI Taxonomy" id="2862362"/>
    <lineage>
        <taxon>Eukaryota</taxon>
        <taxon>Fungi</taxon>
        <taxon>Dikarya</taxon>
        <taxon>Basidiomycota</taxon>
        <taxon>Agaricomycotina</taxon>
        <taxon>Agaricomycetes</taxon>
        <taxon>Agaricomycetidae</taxon>
        <taxon>Agaricales</taxon>
        <taxon>Marasmiineae</taxon>
        <taxon>Mycenaceae</taxon>
        <taxon>Favolaschia</taxon>
    </lineage>
</organism>
<feature type="region of interest" description="Disordered" evidence="1">
    <location>
        <begin position="281"/>
        <end position="372"/>
    </location>
</feature>
<reference evidence="2 3" key="1">
    <citation type="journal article" date="2024" name="J Genomics">
        <title>Draft genome sequencing and assembly of Favolaschia claudopus CIRM-BRFM 2984 isolated from oak limbs.</title>
        <authorList>
            <person name="Navarro D."/>
            <person name="Drula E."/>
            <person name="Chaduli D."/>
            <person name="Cazenave R."/>
            <person name="Ahrendt S."/>
            <person name="Wang J."/>
            <person name="Lipzen A."/>
            <person name="Daum C."/>
            <person name="Barry K."/>
            <person name="Grigoriev I.V."/>
            <person name="Favel A."/>
            <person name="Rosso M.N."/>
            <person name="Martin F."/>
        </authorList>
    </citation>
    <scope>NUCLEOTIDE SEQUENCE [LARGE SCALE GENOMIC DNA]</scope>
    <source>
        <strain evidence="2 3">CIRM-BRFM 2984</strain>
    </source>
</reference>
<feature type="compositionally biased region" description="Basic and acidic residues" evidence="1">
    <location>
        <begin position="429"/>
        <end position="439"/>
    </location>
</feature>
<feature type="compositionally biased region" description="Basic and acidic residues" evidence="1">
    <location>
        <begin position="283"/>
        <end position="294"/>
    </location>
</feature>
<dbReference type="EMBL" id="JAWWNJ010000011">
    <property type="protein sequence ID" value="KAK7045102.1"/>
    <property type="molecule type" value="Genomic_DNA"/>
</dbReference>
<evidence type="ECO:0000313" key="3">
    <source>
        <dbReference type="Proteomes" id="UP001362999"/>
    </source>
</evidence>
<accession>A0AAW0D5C0</accession>
<feature type="compositionally biased region" description="Low complexity" evidence="1">
    <location>
        <begin position="598"/>
        <end position="607"/>
    </location>
</feature>